<evidence type="ECO:0000313" key="3">
    <source>
        <dbReference type="EMBL" id="KAK1736830.1"/>
    </source>
</evidence>
<accession>A0AAD9D8K7</accession>
<keyword evidence="3" id="KW-0347">Helicase</keyword>
<name>A0AAD9D8K7_9STRA</name>
<keyword evidence="4" id="KW-1185">Reference proteome</keyword>
<keyword evidence="3" id="KW-0547">Nucleotide-binding</keyword>
<gene>
    <name evidence="3" type="ORF">QTG54_012275</name>
</gene>
<feature type="region of interest" description="Disordered" evidence="1">
    <location>
        <begin position="27"/>
        <end position="71"/>
    </location>
</feature>
<dbReference type="PANTHER" id="PTHR33418">
    <property type="entry name" value="HELICASE-ASSOCIATED"/>
    <property type="match status" value="1"/>
</dbReference>
<dbReference type="AlphaFoldDB" id="A0AAD9D8K7"/>
<dbReference type="EMBL" id="JATAAI010000027">
    <property type="protein sequence ID" value="KAK1736830.1"/>
    <property type="molecule type" value="Genomic_DNA"/>
</dbReference>
<proteinExistence type="predicted"/>
<dbReference type="Proteomes" id="UP001224775">
    <property type="component" value="Unassembled WGS sequence"/>
</dbReference>
<organism evidence="3 4">
    <name type="scientific">Skeletonema marinoi</name>
    <dbReference type="NCBI Taxonomy" id="267567"/>
    <lineage>
        <taxon>Eukaryota</taxon>
        <taxon>Sar</taxon>
        <taxon>Stramenopiles</taxon>
        <taxon>Ochrophyta</taxon>
        <taxon>Bacillariophyta</taxon>
        <taxon>Coscinodiscophyceae</taxon>
        <taxon>Thalassiosirophycidae</taxon>
        <taxon>Thalassiosirales</taxon>
        <taxon>Skeletonemataceae</taxon>
        <taxon>Skeletonema</taxon>
        <taxon>Skeletonema marinoi-dohrnii complex</taxon>
    </lineage>
</organism>
<feature type="compositionally biased region" description="Basic and acidic residues" evidence="1">
    <location>
        <begin position="444"/>
        <end position="453"/>
    </location>
</feature>
<feature type="compositionally biased region" description="Low complexity" evidence="1">
    <location>
        <begin position="27"/>
        <end position="59"/>
    </location>
</feature>
<evidence type="ECO:0000313" key="4">
    <source>
        <dbReference type="Proteomes" id="UP001224775"/>
    </source>
</evidence>
<evidence type="ECO:0000259" key="2">
    <source>
        <dbReference type="Pfam" id="PF03457"/>
    </source>
</evidence>
<dbReference type="PANTHER" id="PTHR33418:SF1">
    <property type="entry name" value="HELICASE-ASSOCIATED DOMAIN-CONTAINING PROTEIN"/>
    <property type="match status" value="1"/>
</dbReference>
<dbReference type="InterPro" id="IPR005114">
    <property type="entry name" value="Helicase_assoc"/>
</dbReference>
<feature type="domain" description="Helicase-associated" evidence="2">
    <location>
        <begin position="336"/>
        <end position="392"/>
    </location>
</feature>
<feature type="region of interest" description="Disordered" evidence="1">
    <location>
        <begin position="396"/>
        <end position="453"/>
    </location>
</feature>
<feature type="domain" description="Helicase-associated" evidence="2">
    <location>
        <begin position="179"/>
        <end position="238"/>
    </location>
</feature>
<feature type="domain" description="Helicase-associated" evidence="2">
    <location>
        <begin position="259"/>
        <end position="317"/>
    </location>
</feature>
<dbReference type="GO" id="GO:0004386">
    <property type="term" value="F:helicase activity"/>
    <property type="evidence" value="ECO:0007669"/>
    <property type="project" value="UniProtKB-KW"/>
</dbReference>
<sequence>MGAAISSSATAAAESLADDLHLETNTSVTAAATNNNEDASPLPAAATAAATTTSNTPTRRSSRKSQATDFYAPCERVNLETQEQEKENKVISKSKTEAYQKQLWDNNWETHRQELIEYKKVHDTYFVSLETNKQLARWADNQRQFHKKGKMNEERIGLLQEIGFFDEKPQKSPMKESIEEMWEENRQALIAYKGEHDTFFVSQQADKKLARWADNQRQFHRRGEMNEKRHQLLQEIGFFDELGKKSPKKKGAEKKKSLDELWEENRQALIAHKMEHNGSFLFHSKSKLGKWVEYQRRAHKLGKMSVHRFTLLNEIDFFHDEQMGERREEAIRKATDAMWEKTRQELVLYKETHGDYSVAPKSRLGRWIENQRRAYKLYDMPAERAELMQQMGLFPERPEDMVDGRTSPRKKRKKPTYTEEEEDEVGGVSPVRKKRATSASVENNVHEDLAGLV</sequence>
<keyword evidence="3" id="KW-0067">ATP-binding</keyword>
<dbReference type="Pfam" id="PF03457">
    <property type="entry name" value="HA"/>
    <property type="match status" value="4"/>
</dbReference>
<evidence type="ECO:0000256" key="1">
    <source>
        <dbReference type="SAM" id="MobiDB-lite"/>
    </source>
</evidence>
<reference evidence="3" key="1">
    <citation type="submission" date="2023-06" db="EMBL/GenBank/DDBJ databases">
        <title>Survivors Of The Sea: Transcriptome response of Skeletonema marinoi to long-term dormancy.</title>
        <authorList>
            <person name="Pinder M.I.M."/>
            <person name="Kourtchenko O."/>
            <person name="Robertson E.K."/>
            <person name="Larsson T."/>
            <person name="Maumus F."/>
            <person name="Osuna-Cruz C.M."/>
            <person name="Vancaester E."/>
            <person name="Stenow R."/>
            <person name="Vandepoele K."/>
            <person name="Ploug H."/>
            <person name="Bruchert V."/>
            <person name="Godhe A."/>
            <person name="Topel M."/>
        </authorList>
    </citation>
    <scope>NUCLEOTIDE SEQUENCE</scope>
    <source>
        <strain evidence="3">R05AC</strain>
    </source>
</reference>
<keyword evidence="3" id="KW-0378">Hydrolase</keyword>
<dbReference type="Gene3D" id="6.10.140.530">
    <property type="match status" value="4"/>
</dbReference>
<protein>
    <submittedName>
        <fullName evidence="3">Helicase-associated domain-containing protein</fullName>
    </submittedName>
</protein>
<feature type="domain" description="Helicase-associated" evidence="2">
    <location>
        <begin position="104"/>
        <end position="164"/>
    </location>
</feature>
<comment type="caution">
    <text evidence="3">The sequence shown here is derived from an EMBL/GenBank/DDBJ whole genome shotgun (WGS) entry which is preliminary data.</text>
</comment>